<evidence type="ECO:0000313" key="1">
    <source>
        <dbReference type="EMBL" id="GAA4054719.1"/>
    </source>
</evidence>
<keyword evidence="2" id="KW-1185">Reference proteome</keyword>
<name>A0ABP7UWZ2_9FLAO</name>
<sequence length="85" mass="9953">MTVTLPCDTEYWGIAENKNWNNDGEVDEDENGGYFSNEYIKEEKEYLVGIRLAEDLSKVKIKYIQKDSLETDCLPITEQIMKRIK</sequence>
<dbReference type="Proteomes" id="UP001500426">
    <property type="component" value="Unassembled WGS sequence"/>
</dbReference>
<accession>A0ABP7UWZ2</accession>
<gene>
    <name evidence="1" type="ORF">GCM10022388_21450</name>
</gene>
<protein>
    <submittedName>
        <fullName evidence="1">Uncharacterized protein</fullName>
    </submittedName>
</protein>
<proteinExistence type="predicted"/>
<reference evidence="2" key="1">
    <citation type="journal article" date="2019" name="Int. J. Syst. Evol. Microbiol.">
        <title>The Global Catalogue of Microorganisms (GCM) 10K type strain sequencing project: providing services to taxonomists for standard genome sequencing and annotation.</title>
        <authorList>
            <consortium name="The Broad Institute Genomics Platform"/>
            <consortium name="The Broad Institute Genome Sequencing Center for Infectious Disease"/>
            <person name="Wu L."/>
            <person name="Ma J."/>
        </authorList>
    </citation>
    <scope>NUCLEOTIDE SEQUENCE [LARGE SCALE GENOMIC DNA]</scope>
    <source>
        <strain evidence="2">JCM 17068</strain>
    </source>
</reference>
<organism evidence="1 2">
    <name type="scientific">Flavobacterium chungnamense</name>
    <dbReference type="NCBI Taxonomy" id="706182"/>
    <lineage>
        <taxon>Bacteria</taxon>
        <taxon>Pseudomonadati</taxon>
        <taxon>Bacteroidota</taxon>
        <taxon>Flavobacteriia</taxon>
        <taxon>Flavobacteriales</taxon>
        <taxon>Flavobacteriaceae</taxon>
        <taxon>Flavobacterium</taxon>
    </lineage>
</organism>
<dbReference type="EMBL" id="BAABCS010000020">
    <property type="protein sequence ID" value="GAA4054719.1"/>
    <property type="molecule type" value="Genomic_DNA"/>
</dbReference>
<comment type="caution">
    <text evidence="1">The sequence shown here is derived from an EMBL/GenBank/DDBJ whole genome shotgun (WGS) entry which is preliminary data.</text>
</comment>
<evidence type="ECO:0000313" key="2">
    <source>
        <dbReference type="Proteomes" id="UP001500426"/>
    </source>
</evidence>
<dbReference type="RefSeq" id="WP_345094426.1">
    <property type="nucleotide sequence ID" value="NZ_BAABCS010000020.1"/>
</dbReference>